<evidence type="ECO:0000313" key="2">
    <source>
        <dbReference type="Proteomes" id="UP000799755"/>
    </source>
</evidence>
<dbReference type="Proteomes" id="UP000799755">
    <property type="component" value="Unassembled WGS sequence"/>
</dbReference>
<reference evidence="1" key="1">
    <citation type="journal article" date="2020" name="Stud. Mycol.">
        <title>101 Dothideomycetes genomes: a test case for predicting lifestyles and emergence of pathogens.</title>
        <authorList>
            <person name="Haridas S."/>
            <person name="Albert R."/>
            <person name="Binder M."/>
            <person name="Bloem J."/>
            <person name="Labutti K."/>
            <person name="Salamov A."/>
            <person name="Andreopoulos B."/>
            <person name="Baker S."/>
            <person name="Barry K."/>
            <person name="Bills G."/>
            <person name="Bluhm B."/>
            <person name="Cannon C."/>
            <person name="Castanera R."/>
            <person name="Culley D."/>
            <person name="Daum C."/>
            <person name="Ezra D."/>
            <person name="Gonzalez J."/>
            <person name="Henrissat B."/>
            <person name="Kuo A."/>
            <person name="Liang C."/>
            <person name="Lipzen A."/>
            <person name="Lutzoni F."/>
            <person name="Magnuson J."/>
            <person name="Mondo S."/>
            <person name="Nolan M."/>
            <person name="Ohm R."/>
            <person name="Pangilinan J."/>
            <person name="Park H.-J."/>
            <person name="Ramirez L."/>
            <person name="Alfaro M."/>
            <person name="Sun H."/>
            <person name="Tritt A."/>
            <person name="Yoshinaga Y."/>
            <person name="Zwiers L.-H."/>
            <person name="Turgeon B."/>
            <person name="Goodwin S."/>
            <person name="Spatafora J."/>
            <person name="Crous P."/>
            <person name="Grigoriev I."/>
        </authorList>
    </citation>
    <scope>NUCLEOTIDE SEQUENCE</scope>
    <source>
        <strain evidence="1">ATCC 200398</strain>
    </source>
</reference>
<protein>
    <submittedName>
        <fullName evidence="1">Uncharacterized protein</fullName>
    </submittedName>
</protein>
<sequence>MERFRNAAEIYTGLEASLLTCQEHVGHILAAFAAIEPSESERKKVTKMLNDIHSKAEKFQVWIERNKIKEQDPHIFKKKFRAAFGKKLREIEEAIDKLYTKMKWMDDRVAILYRRLTLDITSNVNERVKRLEDMMVRIEANVEQLVVLGGGEIALPPYPSARVDDL</sequence>
<evidence type="ECO:0000313" key="1">
    <source>
        <dbReference type="EMBL" id="KAF2474809.1"/>
    </source>
</evidence>
<keyword evidence="2" id="KW-1185">Reference proteome</keyword>
<dbReference type="EMBL" id="MU003497">
    <property type="protein sequence ID" value="KAF2474809.1"/>
    <property type="molecule type" value="Genomic_DNA"/>
</dbReference>
<proteinExistence type="predicted"/>
<organism evidence="1 2">
    <name type="scientific">Lindgomyces ingoldianus</name>
    <dbReference type="NCBI Taxonomy" id="673940"/>
    <lineage>
        <taxon>Eukaryota</taxon>
        <taxon>Fungi</taxon>
        <taxon>Dikarya</taxon>
        <taxon>Ascomycota</taxon>
        <taxon>Pezizomycotina</taxon>
        <taxon>Dothideomycetes</taxon>
        <taxon>Pleosporomycetidae</taxon>
        <taxon>Pleosporales</taxon>
        <taxon>Lindgomycetaceae</taxon>
        <taxon>Lindgomyces</taxon>
    </lineage>
</organism>
<comment type="caution">
    <text evidence="1">The sequence shown here is derived from an EMBL/GenBank/DDBJ whole genome shotgun (WGS) entry which is preliminary data.</text>
</comment>
<gene>
    <name evidence="1" type="ORF">BDR25DRAFT_112237</name>
</gene>
<accession>A0ACB6R6C3</accession>
<name>A0ACB6R6C3_9PLEO</name>